<gene>
    <name evidence="2" type="ORF">KPZU09_03350</name>
</gene>
<dbReference type="EMBL" id="BNFF01000001">
    <property type="protein sequence ID" value="GHK50599.1"/>
    <property type="molecule type" value="Genomic_DNA"/>
</dbReference>
<dbReference type="InterPro" id="IPR010997">
    <property type="entry name" value="HRDC-like_sf"/>
</dbReference>
<comment type="caution">
    <text evidence="2">The sequence shown here is derived from an EMBL/GenBank/DDBJ whole genome shotgun (WGS) entry which is preliminary data.</text>
</comment>
<dbReference type="Proteomes" id="UP000655094">
    <property type="component" value="Unassembled WGS sequence"/>
</dbReference>
<protein>
    <submittedName>
        <fullName evidence="2">Uncharacterized protein</fullName>
    </submittedName>
</protein>
<dbReference type="SUPFAM" id="SSF47819">
    <property type="entry name" value="HRDC-like"/>
    <property type="match status" value="1"/>
</dbReference>
<evidence type="ECO:0000313" key="3">
    <source>
        <dbReference type="Proteomes" id="UP000655094"/>
    </source>
</evidence>
<dbReference type="AlphaFoldDB" id="A0A919HR05"/>
<name>A0A919HR05_KLEPN</name>
<dbReference type="GO" id="GO:0000166">
    <property type="term" value="F:nucleotide binding"/>
    <property type="evidence" value="ECO:0007669"/>
    <property type="project" value="InterPro"/>
</dbReference>
<accession>A0A919HR05</accession>
<sequence>MVREEHLWSVARYMPTSTGELDSLGLSGSEIRFHGKTLISWSKKRRRCRSRPAGAAAEPDRHAGLPQSL</sequence>
<evidence type="ECO:0000313" key="2">
    <source>
        <dbReference type="EMBL" id="GHK50599.1"/>
    </source>
</evidence>
<reference evidence="2" key="1">
    <citation type="submission" date="2020-10" db="EMBL/GenBank/DDBJ databases">
        <title>Genome Sequence of ESBL Producing Zambian Clinical Strains.</title>
        <authorList>
            <person name="Shawa M."/>
            <person name="Furuta Y."/>
            <person name="Simbotwe M."/>
            <person name="Mulenga E."/>
            <person name="Mubanga M."/>
            <person name="Mulenga G."/>
            <person name="Kaile C."/>
            <person name="Zorigt T."/>
            <person name="Hang'ombe B."/>
            <person name="Higashi H."/>
        </authorList>
    </citation>
    <scope>NUCLEOTIDE SEQUENCE</scope>
    <source>
        <strain evidence="2">Zam_UTH_09</strain>
    </source>
</reference>
<proteinExistence type="predicted"/>
<evidence type="ECO:0000256" key="1">
    <source>
        <dbReference type="SAM" id="MobiDB-lite"/>
    </source>
</evidence>
<organism evidence="2 3">
    <name type="scientific">Klebsiella pneumoniae</name>
    <dbReference type="NCBI Taxonomy" id="573"/>
    <lineage>
        <taxon>Bacteria</taxon>
        <taxon>Pseudomonadati</taxon>
        <taxon>Pseudomonadota</taxon>
        <taxon>Gammaproteobacteria</taxon>
        <taxon>Enterobacterales</taxon>
        <taxon>Enterobacteriaceae</taxon>
        <taxon>Klebsiella/Raoultella group</taxon>
        <taxon>Klebsiella</taxon>
        <taxon>Klebsiella pneumoniae complex</taxon>
    </lineage>
</organism>
<feature type="region of interest" description="Disordered" evidence="1">
    <location>
        <begin position="44"/>
        <end position="69"/>
    </location>
</feature>